<name>A0ABY3FMY0_9FLAO</name>
<evidence type="ECO:0000256" key="1">
    <source>
        <dbReference type="SAM" id="SignalP"/>
    </source>
</evidence>
<gene>
    <name evidence="2" type="ORF">IQ05_00677</name>
</gene>
<keyword evidence="1" id="KW-0732">Signal</keyword>
<sequence length="225" mass="26665">MRTIFLTFFLLVGLCTNAQNTDLEVQIDSITHHDTSTSERIFTVHYHIKNKAKSLISLVLNTKELRSNMYNNSSWIPSYRLFQEKKMIETNTVFDSKKSDAVLKKIMQDLENNRKGLADYLLKQQKELKIKTSKKIIESIVRFQPNETKNFSATLSWDKNRYHKFEDNEYFLDQKTTHYLDLFLYLNKEELTSTLLPEDLKIILNDPTIITGWIYTNKVEINFKY</sequence>
<comment type="caution">
    <text evidence="2">The sequence shown here is derived from an EMBL/GenBank/DDBJ whole genome shotgun (WGS) entry which is preliminary data.</text>
</comment>
<dbReference type="EMBL" id="VLKO01000002">
    <property type="protein sequence ID" value="TWI02424.1"/>
    <property type="molecule type" value="Genomic_DNA"/>
</dbReference>
<dbReference type="RefSeq" id="WP_144889748.1">
    <property type="nucleotide sequence ID" value="NZ_VLKO01000002.1"/>
</dbReference>
<dbReference type="Proteomes" id="UP000317519">
    <property type="component" value="Unassembled WGS sequence"/>
</dbReference>
<keyword evidence="3" id="KW-1185">Reference proteome</keyword>
<feature type="signal peptide" evidence="1">
    <location>
        <begin position="1"/>
        <end position="18"/>
    </location>
</feature>
<accession>A0ABY3FMY0</accession>
<evidence type="ECO:0000313" key="3">
    <source>
        <dbReference type="Proteomes" id="UP000317519"/>
    </source>
</evidence>
<reference evidence="2 3" key="1">
    <citation type="journal article" date="2015" name="Stand. Genomic Sci.">
        <title>Genomic Encyclopedia of Bacterial and Archaeal Type Strains, Phase III: the genomes of soil and plant-associated and newly described type strains.</title>
        <authorList>
            <person name="Whitman W.B."/>
            <person name="Woyke T."/>
            <person name="Klenk H.P."/>
            <person name="Zhou Y."/>
            <person name="Lilburn T.G."/>
            <person name="Beck B.J."/>
            <person name="De Vos P."/>
            <person name="Vandamme P."/>
            <person name="Eisen J.A."/>
            <person name="Garrity G."/>
            <person name="Hugenholtz P."/>
            <person name="Kyrpides N.C."/>
        </authorList>
    </citation>
    <scope>NUCLEOTIDE SEQUENCE [LARGE SCALE GENOMIC DNA]</scope>
    <source>
        <strain evidence="2 3">CGMCC 1.6847</strain>
    </source>
</reference>
<proteinExistence type="predicted"/>
<organism evidence="2 3">
    <name type="scientific">Flavobacterium tiangeerense</name>
    <dbReference type="NCBI Taxonomy" id="459471"/>
    <lineage>
        <taxon>Bacteria</taxon>
        <taxon>Pseudomonadati</taxon>
        <taxon>Bacteroidota</taxon>
        <taxon>Flavobacteriia</taxon>
        <taxon>Flavobacteriales</taxon>
        <taxon>Flavobacteriaceae</taxon>
        <taxon>Flavobacterium</taxon>
    </lineage>
</organism>
<feature type="chain" id="PRO_5045974720" description="GLPGLI family protein" evidence="1">
    <location>
        <begin position="19"/>
        <end position="225"/>
    </location>
</feature>
<evidence type="ECO:0000313" key="2">
    <source>
        <dbReference type="EMBL" id="TWI02424.1"/>
    </source>
</evidence>
<protein>
    <recommendedName>
        <fullName evidence="4">GLPGLI family protein</fullName>
    </recommendedName>
</protein>
<evidence type="ECO:0008006" key="4">
    <source>
        <dbReference type="Google" id="ProtNLM"/>
    </source>
</evidence>